<dbReference type="FunFam" id="3.30.70.330:FF:000105">
    <property type="entry name" value="HIV Tat-specific factor 1 homolog"/>
    <property type="match status" value="1"/>
</dbReference>
<evidence type="ECO:0000256" key="5">
    <source>
        <dbReference type="ARBA" id="ARBA00023187"/>
    </source>
</evidence>
<feature type="domain" description="RRM" evidence="8">
    <location>
        <begin position="364"/>
        <end position="443"/>
    </location>
</feature>
<dbReference type="GO" id="GO:0000398">
    <property type="term" value="P:mRNA splicing, via spliceosome"/>
    <property type="evidence" value="ECO:0007669"/>
    <property type="project" value="InterPro"/>
</dbReference>
<sequence>MTTIVHPSLVSPNRARTVRRGCCTPTLALALALASFPATSTSAIACDNAPSLIMAGALRPLASELSNQGDAPPSDPPAASFPQEQEDFETDPRVSYSKIEHKWILEESNGSEWAYDESTKRWIPSLDEALLEQQQQAYARQGVDDGESVESNKKRKQVGDSQVRMPIPFRMDNGMKAYIRCKAPNKRQKDTKDKPERKNTAVYVTSLPLDVDVDEVNETFSRCGVISEEIDSGKPRIKLYTKDDGSFKGDALVVYFRPESVQLAIQLLDDSDFRMGEEGPAGKMRVKEADWSYKKTKDNQDEGGGDAADRKADEKPQQRKGISQEQKKVIRKTEKMKAKLADWSDDEDPQQAPSRFAKLVVLKHMFTLAELEEDPAAALDIKDDIREECSKLGEVTNVVLFDEEVDGIATVKFKDNEAAQACARLMNGRAFDGRRVVAYVADGSEKFKKTKEKAPLDPEGQAKFDEEEEKRLERFGDWLEAQDGKPAAASK</sequence>
<keyword evidence="4 6" id="KW-0694">RNA-binding</keyword>
<evidence type="ECO:0000313" key="10">
    <source>
        <dbReference type="Proteomes" id="UP000327013"/>
    </source>
</evidence>
<dbReference type="PANTHER" id="PTHR15608:SF0">
    <property type="entry name" value="HIV TAT-SPECIFIC FACTOR 1"/>
    <property type="match status" value="1"/>
</dbReference>
<dbReference type="GO" id="GO:0003723">
    <property type="term" value="F:RNA binding"/>
    <property type="evidence" value="ECO:0007669"/>
    <property type="project" value="UniProtKB-UniRule"/>
</dbReference>
<dbReference type="GO" id="GO:0005686">
    <property type="term" value="C:U2 snRNP"/>
    <property type="evidence" value="ECO:0007669"/>
    <property type="project" value="TreeGrafter"/>
</dbReference>
<dbReference type="GO" id="GO:0005684">
    <property type="term" value="C:U2-type spliceosomal complex"/>
    <property type="evidence" value="ECO:0007669"/>
    <property type="project" value="TreeGrafter"/>
</dbReference>
<keyword evidence="10" id="KW-1185">Reference proteome</keyword>
<dbReference type="InterPro" id="IPR034393">
    <property type="entry name" value="TatSF1-like"/>
</dbReference>
<dbReference type="SUPFAM" id="SSF54928">
    <property type="entry name" value="RNA-binding domain, RBD"/>
    <property type="match status" value="2"/>
</dbReference>
<evidence type="ECO:0000259" key="8">
    <source>
        <dbReference type="PROSITE" id="PS50102"/>
    </source>
</evidence>
<feature type="region of interest" description="Disordered" evidence="7">
    <location>
        <begin position="136"/>
        <end position="160"/>
    </location>
</feature>
<keyword evidence="3" id="KW-0677">Repeat</keyword>
<dbReference type="SMART" id="SM00360">
    <property type="entry name" value="RRM"/>
    <property type="match status" value="2"/>
</dbReference>
<protein>
    <recommendedName>
        <fullName evidence="8">RRM domain-containing protein</fullName>
    </recommendedName>
</protein>
<gene>
    <name evidence="9" type="ORF">FH972_022032</name>
</gene>
<proteinExistence type="inferred from homology"/>
<comment type="caution">
    <text evidence="9">The sequence shown here is derived from an EMBL/GenBank/DDBJ whole genome shotgun (WGS) entry which is preliminary data.</text>
</comment>
<evidence type="ECO:0000256" key="1">
    <source>
        <dbReference type="ARBA" id="ARBA00007747"/>
    </source>
</evidence>
<evidence type="ECO:0000256" key="2">
    <source>
        <dbReference type="ARBA" id="ARBA00022664"/>
    </source>
</evidence>
<feature type="compositionally biased region" description="Basic and acidic residues" evidence="7">
    <location>
        <begin position="285"/>
        <end position="300"/>
    </location>
</feature>
<feature type="region of interest" description="Disordered" evidence="7">
    <location>
        <begin position="448"/>
        <end position="467"/>
    </location>
</feature>
<evidence type="ECO:0000256" key="3">
    <source>
        <dbReference type="ARBA" id="ARBA00022737"/>
    </source>
</evidence>
<dbReference type="InterPro" id="IPR000504">
    <property type="entry name" value="RRM_dom"/>
</dbReference>
<feature type="compositionally biased region" description="Basic and acidic residues" evidence="7">
    <location>
        <begin position="307"/>
        <end position="317"/>
    </location>
</feature>
<dbReference type="InterPro" id="IPR012677">
    <property type="entry name" value="Nucleotide-bd_a/b_plait_sf"/>
</dbReference>
<dbReference type="Pfam" id="PF00076">
    <property type="entry name" value="RRM_1"/>
    <property type="match status" value="2"/>
</dbReference>
<dbReference type="InterPro" id="IPR035979">
    <property type="entry name" value="RBD_domain_sf"/>
</dbReference>
<keyword evidence="2" id="KW-0507">mRNA processing</keyword>
<dbReference type="EMBL" id="VIBQ01000010">
    <property type="protein sequence ID" value="KAB8339096.1"/>
    <property type="molecule type" value="Genomic_DNA"/>
</dbReference>
<feature type="region of interest" description="Disordered" evidence="7">
    <location>
        <begin position="277"/>
        <end position="329"/>
    </location>
</feature>
<feature type="domain" description="RRM" evidence="8">
    <location>
        <begin position="200"/>
        <end position="291"/>
    </location>
</feature>
<name>A0A5N6KR21_9ROSI</name>
<dbReference type="CDD" id="cd12285">
    <property type="entry name" value="RRM3_RBM39_like"/>
    <property type="match status" value="1"/>
</dbReference>
<comment type="similarity">
    <text evidence="1">Belongs to the HTATSF1 family.</text>
</comment>
<dbReference type="OrthoDB" id="10258585at2759"/>
<evidence type="ECO:0000256" key="7">
    <source>
        <dbReference type="SAM" id="MobiDB-lite"/>
    </source>
</evidence>
<dbReference type="FunFam" id="3.30.70.330:FF:000329">
    <property type="entry name" value="splicing factor U2AF-associated protein 2"/>
    <property type="match status" value="1"/>
</dbReference>
<evidence type="ECO:0000256" key="4">
    <source>
        <dbReference type="ARBA" id="ARBA00022884"/>
    </source>
</evidence>
<dbReference type="PROSITE" id="PS50102">
    <property type="entry name" value="RRM"/>
    <property type="match status" value="2"/>
</dbReference>
<dbReference type="CDD" id="cd12281">
    <property type="entry name" value="RRM1_TatSF1_like"/>
    <property type="match status" value="1"/>
</dbReference>
<accession>A0A5N6KR21</accession>
<evidence type="ECO:0000313" key="9">
    <source>
        <dbReference type="EMBL" id="KAB8339096.1"/>
    </source>
</evidence>
<evidence type="ECO:0000256" key="6">
    <source>
        <dbReference type="PROSITE-ProRule" id="PRU00176"/>
    </source>
</evidence>
<dbReference type="InterPro" id="IPR034392">
    <property type="entry name" value="TatSF1-like_RRM1"/>
</dbReference>
<dbReference type="Proteomes" id="UP000327013">
    <property type="component" value="Unassembled WGS sequence"/>
</dbReference>
<dbReference type="Gene3D" id="3.30.70.330">
    <property type="match status" value="2"/>
</dbReference>
<dbReference type="AlphaFoldDB" id="A0A5N6KR21"/>
<feature type="region of interest" description="Disordered" evidence="7">
    <location>
        <begin position="64"/>
        <end position="93"/>
    </location>
</feature>
<keyword evidence="5" id="KW-0508">mRNA splicing</keyword>
<reference evidence="9 10" key="1">
    <citation type="submission" date="2019-06" db="EMBL/GenBank/DDBJ databases">
        <title>A chromosomal-level reference genome of Carpinus fangiana (Coryloideae, Betulaceae).</title>
        <authorList>
            <person name="Yang X."/>
            <person name="Wang Z."/>
            <person name="Zhang L."/>
            <person name="Hao G."/>
            <person name="Liu J."/>
            <person name="Yang Y."/>
        </authorList>
    </citation>
    <scope>NUCLEOTIDE SEQUENCE [LARGE SCALE GENOMIC DNA]</scope>
    <source>
        <strain evidence="9">Cfa_2016G</strain>
        <tissue evidence="9">Leaf</tissue>
    </source>
</reference>
<dbReference type="PANTHER" id="PTHR15608">
    <property type="entry name" value="SPLICING FACTOR U2AF-ASSOCIATED PROTEIN 2"/>
    <property type="match status" value="1"/>
</dbReference>
<organism evidence="9 10">
    <name type="scientific">Carpinus fangiana</name>
    <dbReference type="NCBI Taxonomy" id="176857"/>
    <lineage>
        <taxon>Eukaryota</taxon>
        <taxon>Viridiplantae</taxon>
        <taxon>Streptophyta</taxon>
        <taxon>Embryophyta</taxon>
        <taxon>Tracheophyta</taxon>
        <taxon>Spermatophyta</taxon>
        <taxon>Magnoliopsida</taxon>
        <taxon>eudicotyledons</taxon>
        <taxon>Gunneridae</taxon>
        <taxon>Pentapetalae</taxon>
        <taxon>rosids</taxon>
        <taxon>fabids</taxon>
        <taxon>Fagales</taxon>
        <taxon>Betulaceae</taxon>
        <taxon>Carpinus</taxon>
    </lineage>
</organism>